<reference evidence="3" key="1">
    <citation type="submission" date="2022-11" db="EMBL/GenBank/DDBJ databases">
        <title>Minimal conservation of predation-associated metabolite biosynthetic gene clusters underscores biosynthetic potential of Myxococcota including descriptions for ten novel species: Archangium lansinium sp. nov., Myxococcus landrumus sp. nov., Nannocystis bai.</title>
        <authorList>
            <person name="Ahearne A."/>
            <person name="Stevens C."/>
            <person name="Dowd S."/>
        </authorList>
    </citation>
    <scope>NUCLEOTIDE SEQUENCE</scope>
    <source>
        <strain evidence="3">Fl3</strain>
    </source>
</reference>
<evidence type="ECO:0000256" key="1">
    <source>
        <dbReference type="SAM" id="MobiDB-lite"/>
    </source>
</evidence>
<sequence length="484" mass="49954">MTLLLTSIVGVRRSLFSVLGLLVACGPTSAGTDSDGGSDGSSSSTASTTPTTPTTASDSPPACDGELVEIAQAHVEPTTPSGYQQCDDGMIHRAEARECLMPATPTSCPGTGGGECKTNEDCTEQPFGSCQLNSGDIDSADCACVYGCRTDADCDVGEVCRCAGAGLGQATRCISAQCTLDADCGGVLCGLSPDDCVNSPVQACQTPQDSCDQQSDCGVPCVFADDRWQCQTDFCGRPFVVAGAPARAPAIARDDWRALLAAPSAPPALRRRLAAHWTRIAGFEHASVASFARFILDLLTLGAPPELVLAAQQALADEVEHARIGFALASLYEGTGVGPGPLPTADADPRADPDALIAAAIAEACVAETLAGLELLEAAAHAADPGLRRVLARIAGDEQRHAELGWRFVRWALEGADAPRRERARAAFAGAIAQAEAELSHMSELPADPELRAHGVVDPPLRAAAWRRGLDALVRPAAAAVCAA</sequence>
<feature type="signal peptide" evidence="2">
    <location>
        <begin position="1"/>
        <end position="30"/>
    </location>
</feature>
<dbReference type="RefSeq" id="WP_269033033.1">
    <property type="nucleotide sequence ID" value="NZ_CP114040.1"/>
</dbReference>
<dbReference type="SUPFAM" id="SSF47240">
    <property type="entry name" value="Ferritin-like"/>
    <property type="match status" value="1"/>
</dbReference>
<dbReference type="CDD" id="cd00657">
    <property type="entry name" value="Ferritin_like"/>
    <property type="match status" value="1"/>
</dbReference>
<dbReference type="InterPro" id="IPR012348">
    <property type="entry name" value="RNR-like"/>
</dbReference>
<keyword evidence="4" id="KW-1185">Reference proteome</keyword>
<evidence type="ECO:0000313" key="3">
    <source>
        <dbReference type="EMBL" id="WAS90706.1"/>
    </source>
</evidence>
<dbReference type="InterPro" id="IPR009078">
    <property type="entry name" value="Ferritin-like_SF"/>
</dbReference>
<feature type="region of interest" description="Disordered" evidence="1">
    <location>
        <begin position="29"/>
        <end position="62"/>
    </location>
</feature>
<dbReference type="Gene3D" id="1.10.620.20">
    <property type="entry name" value="Ribonucleotide Reductase, subunit A"/>
    <property type="match status" value="1"/>
</dbReference>
<dbReference type="EMBL" id="CP114040">
    <property type="protein sequence ID" value="WAS90706.1"/>
    <property type="molecule type" value="Genomic_DNA"/>
</dbReference>
<name>A0ABY7GUS9_9BACT</name>
<dbReference type="Proteomes" id="UP001164459">
    <property type="component" value="Chromosome"/>
</dbReference>
<evidence type="ECO:0000313" key="4">
    <source>
        <dbReference type="Proteomes" id="UP001164459"/>
    </source>
</evidence>
<protein>
    <submittedName>
        <fullName evidence="3">Ferritin-like domain-containing protein</fullName>
    </submittedName>
</protein>
<evidence type="ECO:0000256" key="2">
    <source>
        <dbReference type="SAM" id="SignalP"/>
    </source>
</evidence>
<proteinExistence type="predicted"/>
<organism evidence="3 4">
    <name type="scientific">Nannocystis punicea</name>
    <dbReference type="NCBI Taxonomy" id="2995304"/>
    <lineage>
        <taxon>Bacteria</taxon>
        <taxon>Pseudomonadati</taxon>
        <taxon>Myxococcota</taxon>
        <taxon>Polyangia</taxon>
        <taxon>Nannocystales</taxon>
        <taxon>Nannocystaceae</taxon>
        <taxon>Nannocystis</taxon>
    </lineage>
</organism>
<gene>
    <name evidence="3" type="ORF">O0S08_31350</name>
</gene>
<accession>A0ABY7GUS9</accession>
<keyword evidence="2" id="KW-0732">Signal</keyword>
<feature type="chain" id="PRO_5046526407" evidence="2">
    <location>
        <begin position="31"/>
        <end position="484"/>
    </location>
</feature>